<protein>
    <submittedName>
        <fullName evidence="1">Uncharacterized protein</fullName>
    </submittedName>
</protein>
<evidence type="ECO:0000313" key="2">
    <source>
        <dbReference type="Proteomes" id="UP001176940"/>
    </source>
</evidence>
<dbReference type="Proteomes" id="UP001176940">
    <property type="component" value="Unassembled WGS sequence"/>
</dbReference>
<name>A0ABN9M6D9_9NEOB</name>
<comment type="caution">
    <text evidence="1">The sequence shown here is derived from an EMBL/GenBank/DDBJ whole genome shotgun (WGS) entry which is preliminary data.</text>
</comment>
<proteinExistence type="predicted"/>
<keyword evidence="2" id="KW-1185">Reference proteome</keyword>
<organism evidence="1 2">
    <name type="scientific">Ranitomeya imitator</name>
    <name type="common">mimic poison frog</name>
    <dbReference type="NCBI Taxonomy" id="111125"/>
    <lineage>
        <taxon>Eukaryota</taxon>
        <taxon>Metazoa</taxon>
        <taxon>Chordata</taxon>
        <taxon>Craniata</taxon>
        <taxon>Vertebrata</taxon>
        <taxon>Euteleostomi</taxon>
        <taxon>Amphibia</taxon>
        <taxon>Batrachia</taxon>
        <taxon>Anura</taxon>
        <taxon>Neobatrachia</taxon>
        <taxon>Hyloidea</taxon>
        <taxon>Dendrobatidae</taxon>
        <taxon>Dendrobatinae</taxon>
        <taxon>Ranitomeya</taxon>
    </lineage>
</organism>
<gene>
    <name evidence="1" type="ORF">RIMI_LOCUS17091422</name>
</gene>
<sequence length="161" mass="17872">MEVDKVKFKIKSAALDIRGLRAQDPTFSSRDHLLLVLHHLRILCLLPAIMQPTPIFPGLGHHLAQAPALPAAIQDQTTPKKAFDIDSLLSRLDRPAPRVIVEETWMADASCSPWLLLWGHVLLSSVALPTCSLPRLCSAPAALWTTQWRVQMSVPPVQPQR</sequence>
<reference evidence="1" key="1">
    <citation type="submission" date="2023-07" db="EMBL/GenBank/DDBJ databases">
        <authorList>
            <person name="Stuckert A."/>
        </authorList>
    </citation>
    <scope>NUCLEOTIDE SEQUENCE</scope>
</reference>
<dbReference type="EMBL" id="CAUEEQ010049099">
    <property type="protein sequence ID" value="CAJ0960006.1"/>
    <property type="molecule type" value="Genomic_DNA"/>
</dbReference>
<accession>A0ABN9M6D9</accession>
<evidence type="ECO:0000313" key="1">
    <source>
        <dbReference type="EMBL" id="CAJ0960006.1"/>
    </source>
</evidence>